<dbReference type="InterPro" id="IPR028662">
    <property type="entry name" value="SNX8/Mvp1"/>
</dbReference>
<comment type="caution">
    <text evidence="3">The sequence shown here is derived from an EMBL/GenBank/DDBJ whole genome shotgun (WGS) entry which is preliminary data.</text>
</comment>
<protein>
    <recommendedName>
        <fullName evidence="2">EH domain-containing protein</fullName>
    </recommendedName>
</protein>
<evidence type="ECO:0000259" key="2">
    <source>
        <dbReference type="PROSITE" id="PS50031"/>
    </source>
</evidence>
<dbReference type="OrthoDB" id="10064318at2759"/>
<dbReference type="Proteomes" id="UP000681722">
    <property type="component" value="Unassembled WGS sequence"/>
</dbReference>
<dbReference type="GO" id="GO:0031901">
    <property type="term" value="C:early endosome membrane"/>
    <property type="evidence" value="ECO:0007669"/>
    <property type="project" value="TreeGrafter"/>
</dbReference>
<dbReference type="GO" id="GO:0035091">
    <property type="term" value="F:phosphatidylinositol binding"/>
    <property type="evidence" value="ECO:0007669"/>
    <property type="project" value="InterPro"/>
</dbReference>
<keyword evidence="5" id="KW-1185">Reference proteome</keyword>
<evidence type="ECO:0000313" key="3">
    <source>
        <dbReference type="EMBL" id="CAF0749365.1"/>
    </source>
</evidence>
<evidence type="ECO:0000256" key="1">
    <source>
        <dbReference type="SAM" id="MobiDB-lite"/>
    </source>
</evidence>
<feature type="region of interest" description="Disordered" evidence="1">
    <location>
        <begin position="296"/>
        <end position="330"/>
    </location>
</feature>
<evidence type="ECO:0000313" key="4">
    <source>
        <dbReference type="EMBL" id="CAF3528668.1"/>
    </source>
</evidence>
<dbReference type="GO" id="GO:0005829">
    <property type="term" value="C:cytosol"/>
    <property type="evidence" value="ECO:0007669"/>
    <property type="project" value="GOC"/>
</dbReference>
<dbReference type="EMBL" id="CAJOBC010000060">
    <property type="protein sequence ID" value="CAF3528668.1"/>
    <property type="molecule type" value="Genomic_DNA"/>
</dbReference>
<dbReference type="AlphaFoldDB" id="A0A813P5P2"/>
<dbReference type="Gene3D" id="1.10.238.10">
    <property type="entry name" value="EF-hand"/>
    <property type="match status" value="1"/>
</dbReference>
<dbReference type="GO" id="GO:0034498">
    <property type="term" value="P:early endosome to Golgi transport"/>
    <property type="evidence" value="ECO:0007669"/>
    <property type="project" value="TreeGrafter"/>
</dbReference>
<dbReference type="InterPro" id="IPR011992">
    <property type="entry name" value="EF-hand-dom_pair"/>
</dbReference>
<dbReference type="PANTHER" id="PTHR46571">
    <property type="entry name" value="SORTING NEXIN-8"/>
    <property type="match status" value="1"/>
</dbReference>
<dbReference type="PROSITE" id="PS50031">
    <property type="entry name" value="EH"/>
    <property type="match status" value="1"/>
</dbReference>
<proteinExistence type="predicted"/>
<organism evidence="3 5">
    <name type="scientific">Didymodactylos carnosus</name>
    <dbReference type="NCBI Taxonomy" id="1234261"/>
    <lineage>
        <taxon>Eukaryota</taxon>
        <taxon>Metazoa</taxon>
        <taxon>Spiralia</taxon>
        <taxon>Gnathifera</taxon>
        <taxon>Rotifera</taxon>
        <taxon>Eurotatoria</taxon>
        <taxon>Bdelloidea</taxon>
        <taxon>Philodinida</taxon>
        <taxon>Philodinidae</taxon>
        <taxon>Didymodactylos</taxon>
    </lineage>
</organism>
<dbReference type="SUPFAM" id="SSF47473">
    <property type="entry name" value="EF-hand"/>
    <property type="match status" value="1"/>
</dbReference>
<feature type="domain" description="EH" evidence="2">
    <location>
        <begin position="14"/>
        <end position="55"/>
    </location>
</feature>
<gene>
    <name evidence="3" type="ORF">GPM918_LOCUS736</name>
    <name evidence="4" type="ORF">SRO942_LOCUS737</name>
</gene>
<feature type="compositionally biased region" description="Low complexity" evidence="1">
    <location>
        <begin position="296"/>
        <end position="318"/>
    </location>
</feature>
<dbReference type="GO" id="GO:0006886">
    <property type="term" value="P:intracellular protein transport"/>
    <property type="evidence" value="ECO:0007669"/>
    <property type="project" value="TreeGrafter"/>
</dbReference>
<accession>A0A813P5P2</accession>
<dbReference type="PANTHER" id="PTHR46571:SF1">
    <property type="entry name" value="SORTING NEXIN-8"/>
    <property type="match status" value="1"/>
</dbReference>
<reference evidence="3" key="1">
    <citation type="submission" date="2021-02" db="EMBL/GenBank/DDBJ databases">
        <authorList>
            <person name="Nowell W R."/>
        </authorList>
    </citation>
    <scope>NUCLEOTIDE SEQUENCE</scope>
</reference>
<sequence>MSVDLSAGSIPVLYRDVFEILNPNDLGKITMNIFKSLFESTNLSSTILAQIWDISLPKGRTLTRTDLYKCLAFIALAQQGKPIDEKLLENYTNKELPVPIIGDINELGDRFIRLLRDNHSQTILCFRYGDLCSLDTIQVELVPEKKGNTHNFRSVIIRHFEYEVSSMLVFIASFWQDCGDNMKVQFRNTLDEFSLQTSTVQSDNKNSETDSMKLFKTSQQHIHFIHQIVVQMRLCLHNFNERNIKNAETFSSIEKQIQYYKREDELMSDHVDMLIDLLQGYKELCKRFEEALANDQKNMQKMNNQRNRSSTTRLSLSKNTDKEESVEKTETGLNQHEIILQEMEKKNTHALKCVQLETQLVYANIESFIYILSSFGNSQLKLHSDLLQVWKAFCPKVNSIAQSYMVNQTTTTSTSNSFK</sequence>
<dbReference type="Proteomes" id="UP000663829">
    <property type="component" value="Unassembled WGS sequence"/>
</dbReference>
<evidence type="ECO:0000313" key="5">
    <source>
        <dbReference type="Proteomes" id="UP000663829"/>
    </source>
</evidence>
<dbReference type="EMBL" id="CAJNOQ010000060">
    <property type="protein sequence ID" value="CAF0749365.1"/>
    <property type="molecule type" value="Genomic_DNA"/>
</dbReference>
<feature type="compositionally biased region" description="Basic and acidic residues" evidence="1">
    <location>
        <begin position="319"/>
        <end position="330"/>
    </location>
</feature>
<dbReference type="InterPro" id="IPR000261">
    <property type="entry name" value="EH_dom"/>
</dbReference>
<name>A0A813P5P2_9BILA</name>